<dbReference type="Proteomes" id="UP000057737">
    <property type="component" value="Unassembled WGS sequence"/>
</dbReference>
<accession>A0A109K4F9</accession>
<evidence type="ECO:0000313" key="3">
    <source>
        <dbReference type="Proteomes" id="UP000057737"/>
    </source>
</evidence>
<keyword evidence="3" id="KW-1185">Reference proteome</keyword>
<feature type="region of interest" description="Disordered" evidence="1">
    <location>
        <begin position="58"/>
        <end position="81"/>
    </location>
</feature>
<feature type="compositionally biased region" description="Basic and acidic residues" evidence="1">
    <location>
        <begin position="140"/>
        <end position="155"/>
    </location>
</feature>
<gene>
    <name evidence="2" type="ORF">AS156_28140</name>
</gene>
<reference evidence="2 3" key="1">
    <citation type="submission" date="2015-11" db="EMBL/GenBank/DDBJ databases">
        <title>Draft Genome Sequence of the Strain BR 10303 (Bradyrhizobium sp.) isolated from nodules of Centrolobium paraense.</title>
        <authorList>
            <person name="Zelli J.E."/>
            <person name="Simoes-Araujo J.L."/>
            <person name="Barauna A.C."/>
            <person name="Silva K."/>
        </authorList>
    </citation>
    <scope>NUCLEOTIDE SEQUENCE [LARGE SCALE GENOMIC DNA]</scope>
    <source>
        <strain evidence="2 3">BR 10303</strain>
    </source>
</reference>
<feature type="compositionally biased region" description="Basic and acidic residues" evidence="1">
    <location>
        <begin position="64"/>
        <end position="80"/>
    </location>
</feature>
<sequence length="185" mass="20557">MMERDRCEMQRDQRQQHIGEEDVAVLVGPRRRLVGRGDLRHVEQAKEARIVRRVRAGMRPAQHRHQDGDGIERDMAEAGRDPLPAGRLGRQLGCRVEAAPQQPQHSEEQHQIADIGVDRTVEQAVRPRREVVHPPAIGQHADDGDAEHPVERAGERTPACGSITDHGRSALPACADFACRSNGLP</sequence>
<evidence type="ECO:0000313" key="2">
    <source>
        <dbReference type="EMBL" id="KWV60585.1"/>
    </source>
</evidence>
<comment type="caution">
    <text evidence="2">The sequence shown here is derived from an EMBL/GenBank/DDBJ whole genome shotgun (WGS) entry which is preliminary data.</text>
</comment>
<dbReference type="AlphaFoldDB" id="A0A109K4F9"/>
<proteinExistence type="predicted"/>
<dbReference type="EMBL" id="LNCU01000014">
    <property type="protein sequence ID" value="KWV60585.1"/>
    <property type="molecule type" value="Genomic_DNA"/>
</dbReference>
<feature type="region of interest" description="Disordered" evidence="1">
    <location>
        <begin position="133"/>
        <end position="168"/>
    </location>
</feature>
<organism evidence="2 3">
    <name type="scientific">Bradyrhizobium macuxiense</name>
    <dbReference type="NCBI Taxonomy" id="1755647"/>
    <lineage>
        <taxon>Bacteria</taxon>
        <taxon>Pseudomonadati</taxon>
        <taxon>Pseudomonadota</taxon>
        <taxon>Alphaproteobacteria</taxon>
        <taxon>Hyphomicrobiales</taxon>
        <taxon>Nitrobacteraceae</taxon>
        <taxon>Bradyrhizobium</taxon>
    </lineage>
</organism>
<evidence type="ECO:0000256" key="1">
    <source>
        <dbReference type="SAM" id="MobiDB-lite"/>
    </source>
</evidence>
<name>A0A109K4F9_9BRAD</name>
<protein>
    <submittedName>
        <fullName evidence="2">Uncharacterized protein</fullName>
    </submittedName>
</protein>